<keyword evidence="4" id="KW-0812">Transmembrane</keyword>
<dbReference type="Gene3D" id="3.30.450.20">
    <property type="entry name" value="PAS domain"/>
    <property type="match status" value="1"/>
</dbReference>
<dbReference type="InterPro" id="IPR003594">
    <property type="entry name" value="HATPase_dom"/>
</dbReference>
<dbReference type="CDD" id="cd00082">
    <property type="entry name" value="HisKA"/>
    <property type="match status" value="1"/>
</dbReference>
<dbReference type="Pfam" id="PF02518">
    <property type="entry name" value="HATPase_c"/>
    <property type="match status" value="1"/>
</dbReference>
<evidence type="ECO:0000313" key="7">
    <source>
        <dbReference type="EMBL" id="QOW42606.1"/>
    </source>
</evidence>
<dbReference type="SMART" id="SM00387">
    <property type="entry name" value="HATPase_c"/>
    <property type="match status" value="1"/>
</dbReference>
<keyword evidence="3" id="KW-0597">Phosphoprotein</keyword>
<dbReference type="InterPro" id="IPR035965">
    <property type="entry name" value="PAS-like_dom_sf"/>
</dbReference>
<feature type="transmembrane region" description="Helical" evidence="4">
    <location>
        <begin position="125"/>
        <end position="142"/>
    </location>
</feature>
<dbReference type="GeneID" id="69467562"/>
<evidence type="ECO:0000313" key="6">
    <source>
        <dbReference type="EMBL" id="MDV4314511.1"/>
    </source>
</evidence>
<feature type="domain" description="Histidine kinase" evidence="5">
    <location>
        <begin position="319"/>
        <end position="519"/>
    </location>
</feature>
<evidence type="ECO:0000256" key="4">
    <source>
        <dbReference type="SAM" id="Phobius"/>
    </source>
</evidence>
<dbReference type="GO" id="GO:0000155">
    <property type="term" value="F:phosphorelay sensor kinase activity"/>
    <property type="evidence" value="ECO:0007669"/>
    <property type="project" value="InterPro"/>
</dbReference>
<feature type="transmembrane region" description="Helical" evidence="4">
    <location>
        <begin position="103"/>
        <end position="120"/>
    </location>
</feature>
<dbReference type="InterPro" id="IPR004358">
    <property type="entry name" value="Sig_transdc_His_kin-like_C"/>
</dbReference>
<accession>A0A849NW08</accession>
<dbReference type="RefSeq" id="WP_104489117.1">
    <property type="nucleotide sequence ID" value="NZ_CP044018.1"/>
</dbReference>
<keyword evidence="4" id="KW-1133">Transmembrane helix</keyword>
<name>A0A849NW08_9GAMM</name>
<dbReference type="Gene3D" id="3.30.565.10">
    <property type="entry name" value="Histidine kinase-like ATPase, C-terminal domain"/>
    <property type="match status" value="1"/>
</dbReference>
<dbReference type="PANTHER" id="PTHR43065">
    <property type="entry name" value="SENSOR HISTIDINE KINASE"/>
    <property type="match status" value="1"/>
</dbReference>
<dbReference type="SUPFAM" id="SSF47384">
    <property type="entry name" value="Homodimeric domain of signal transducing histidine kinase"/>
    <property type="match status" value="1"/>
</dbReference>
<dbReference type="InterPro" id="IPR036890">
    <property type="entry name" value="HATPase_C_sf"/>
</dbReference>
<dbReference type="Pfam" id="PF25323">
    <property type="entry name" value="6TM_PilS"/>
    <property type="match status" value="1"/>
</dbReference>
<dbReference type="Proteomes" id="UP001284654">
    <property type="component" value="Unassembled WGS sequence"/>
</dbReference>
<dbReference type="SMART" id="SM00091">
    <property type="entry name" value="PAS"/>
    <property type="match status" value="1"/>
</dbReference>
<evidence type="ECO:0000313" key="8">
    <source>
        <dbReference type="Proteomes" id="UP000593812"/>
    </source>
</evidence>
<dbReference type="Pfam" id="PF00512">
    <property type="entry name" value="HisKA"/>
    <property type="match status" value="1"/>
</dbReference>
<feature type="transmembrane region" description="Helical" evidence="4">
    <location>
        <begin position="50"/>
        <end position="69"/>
    </location>
</feature>
<proteinExistence type="predicted"/>
<reference evidence="7 8" key="1">
    <citation type="submission" date="2020-02" db="EMBL/GenBank/DDBJ databases">
        <title>Tigecycline-resistant Acinetobacter species from pigs and migratory birds.</title>
        <authorList>
            <person name="Chen C."/>
            <person name="Sun J."/>
            <person name="Liao X.-P."/>
            <person name="Liu Y.-H."/>
        </authorList>
    </citation>
    <scope>NUCLEOTIDE SEQUENCE [LARGE SCALE GENOMIC DNA]</scope>
    <source>
        <strain evidence="7 8">C15_T</strain>
    </source>
</reference>
<dbReference type="InterPro" id="IPR036097">
    <property type="entry name" value="HisK_dim/P_sf"/>
</dbReference>
<dbReference type="EMBL" id="CP048654">
    <property type="protein sequence ID" value="QOW42606.1"/>
    <property type="molecule type" value="Genomic_DNA"/>
</dbReference>
<protein>
    <recommendedName>
        <fullName evidence="2">histidine kinase</fullName>
        <ecNumber evidence="2">2.7.13.3</ecNumber>
    </recommendedName>
</protein>
<evidence type="ECO:0000256" key="3">
    <source>
        <dbReference type="ARBA" id="ARBA00022553"/>
    </source>
</evidence>
<feature type="transmembrane region" description="Helical" evidence="4">
    <location>
        <begin position="21"/>
        <end position="38"/>
    </location>
</feature>
<feature type="transmembrane region" description="Helical" evidence="4">
    <location>
        <begin position="154"/>
        <end position="171"/>
    </location>
</feature>
<dbReference type="SUPFAM" id="SSF55785">
    <property type="entry name" value="PYP-like sensor domain (PAS domain)"/>
    <property type="match status" value="1"/>
</dbReference>
<dbReference type="Proteomes" id="UP000593812">
    <property type="component" value="Chromosome"/>
</dbReference>
<reference evidence="6" key="2">
    <citation type="submission" date="2023-10" db="EMBL/GenBank/DDBJ databases">
        <authorList>
            <person name="Sykes E.M.E."/>
            <person name="Khan I.U.H."/>
            <person name="Kumar A."/>
        </authorList>
    </citation>
    <scope>NUCLEOTIDE SEQUENCE</scope>
    <source>
        <strain evidence="6">IK5</strain>
    </source>
</reference>
<keyword evidence="7" id="KW-0808">Transferase</keyword>
<dbReference type="PANTHER" id="PTHR43065:SF52">
    <property type="entry name" value="SENSOR PROTEIN KINASE PILS"/>
    <property type="match status" value="1"/>
</dbReference>
<dbReference type="InterPro" id="IPR000014">
    <property type="entry name" value="PAS"/>
</dbReference>
<keyword evidence="7" id="KW-0418">Kinase</keyword>
<sequence>MDIRRTQAELNQYHLGLWYGAYRLIIAFCLLLIYLLTTQTLNHDYQHPRLYAASLVLYFIFSCAQLLYFRYVRHRIPLQLTLIFSVDVLVLSSLTFALDGPSLHLSLLFVIAIFAATLLLEKSKALFITLVAMICVTYQHFVGTLLDFSSLDRIGQSALLSFLFFIIYRFGQIAVRRFQILEHLNFSQSLELNRLKNINRYILEQTDMGYLVLDENCHIMVSNPAACHLLGINPLYAFDKYPLYKVQPDLFQLLQFDQLSNGEKFQFESQLSHFLIQIQVQKLVVPQQTLTLLVLQDARQINQRVQQLKLAALGQLSASIAHEIRNPLAAIVQANRLLAGSDTDQQQMLSQMIDKQSQRIDKIIDDTLSMVKNKETTPVQIDLARFIPQLIQDDLADLASQIQVSQPEPLQILFDESQLRQVLINLIRNAQRHNAPDHPIELQLYRQQDTVYMDVKDYGSGVASHDIRYLFQPFFSTEISGTGLGLYLSHSFCEANRAKLRYVEQKQGACFRIECSPVDVNK</sequence>
<evidence type="ECO:0000256" key="2">
    <source>
        <dbReference type="ARBA" id="ARBA00012438"/>
    </source>
</evidence>
<dbReference type="InterPro" id="IPR005467">
    <property type="entry name" value="His_kinase_dom"/>
</dbReference>
<dbReference type="InterPro" id="IPR003661">
    <property type="entry name" value="HisK_dim/P_dom"/>
</dbReference>
<dbReference type="EC" id="2.7.13.3" evidence="2"/>
<dbReference type="EMBL" id="JAWJYY010000001">
    <property type="protein sequence ID" value="MDV4314511.1"/>
    <property type="molecule type" value="Genomic_DNA"/>
</dbReference>
<evidence type="ECO:0000259" key="5">
    <source>
        <dbReference type="PROSITE" id="PS50109"/>
    </source>
</evidence>
<dbReference type="PRINTS" id="PR00344">
    <property type="entry name" value="BCTRLSENSOR"/>
</dbReference>
<dbReference type="Gene3D" id="1.10.287.130">
    <property type="match status" value="1"/>
</dbReference>
<dbReference type="SMART" id="SM00388">
    <property type="entry name" value="HisKA"/>
    <property type="match status" value="1"/>
</dbReference>
<organism evidence="7 8">
    <name type="scientific">Acinetobacter indicus</name>
    <dbReference type="NCBI Taxonomy" id="756892"/>
    <lineage>
        <taxon>Bacteria</taxon>
        <taxon>Pseudomonadati</taxon>
        <taxon>Pseudomonadota</taxon>
        <taxon>Gammaproteobacteria</taxon>
        <taxon>Moraxellales</taxon>
        <taxon>Moraxellaceae</taxon>
        <taxon>Acinetobacter</taxon>
    </lineage>
</organism>
<feature type="transmembrane region" description="Helical" evidence="4">
    <location>
        <begin position="76"/>
        <end position="97"/>
    </location>
</feature>
<dbReference type="SUPFAM" id="SSF55874">
    <property type="entry name" value="ATPase domain of HSP90 chaperone/DNA topoisomerase II/histidine kinase"/>
    <property type="match status" value="1"/>
</dbReference>
<comment type="catalytic activity">
    <reaction evidence="1">
        <text>ATP + protein L-histidine = ADP + protein N-phospho-L-histidine.</text>
        <dbReference type="EC" id="2.7.13.3"/>
    </reaction>
</comment>
<keyword evidence="4" id="KW-0472">Membrane</keyword>
<evidence type="ECO:0000256" key="1">
    <source>
        <dbReference type="ARBA" id="ARBA00000085"/>
    </source>
</evidence>
<gene>
    <name evidence="7" type="ORF">G0027_06910</name>
    <name evidence="6" type="ORF">MSG88_01645</name>
</gene>
<dbReference type="AlphaFoldDB" id="A0A849NW08"/>
<dbReference type="PROSITE" id="PS50109">
    <property type="entry name" value="HIS_KIN"/>
    <property type="match status" value="1"/>
</dbReference>